<dbReference type="InterPro" id="IPR021109">
    <property type="entry name" value="Peptidase_aspartic_dom_sf"/>
</dbReference>
<organism evidence="1 2">
    <name type="scientific">Linum trigynum</name>
    <dbReference type="NCBI Taxonomy" id="586398"/>
    <lineage>
        <taxon>Eukaryota</taxon>
        <taxon>Viridiplantae</taxon>
        <taxon>Streptophyta</taxon>
        <taxon>Embryophyta</taxon>
        <taxon>Tracheophyta</taxon>
        <taxon>Spermatophyta</taxon>
        <taxon>Magnoliopsida</taxon>
        <taxon>eudicotyledons</taxon>
        <taxon>Gunneridae</taxon>
        <taxon>Pentapetalae</taxon>
        <taxon>rosids</taxon>
        <taxon>fabids</taxon>
        <taxon>Malpighiales</taxon>
        <taxon>Linaceae</taxon>
        <taxon>Linum</taxon>
    </lineage>
</organism>
<name>A0AAV2DSS3_9ROSI</name>
<evidence type="ECO:0000313" key="1">
    <source>
        <dbReference type="EMBL" id="CAL1376711.1"/>
    </source>
</evidence>
<accession>A0AAV2DSS3</accession>
<keyword evidence="2" id="KW-1185">Reference proteome</keyword>
<dbReference type="AlphaFoldDB" id="A0AAV2DSS3"/>
<evidence type="ECO:0000313" key="2">
    <source>
        <dbReference type="Proteomes" id="UP001497516"/>
    </source>
</evidence>
<proteinExistence type="predicted"/>
<gene>
    <name evidence="1" type="ORF">LTRI10_LOCUS18423</name>
</gene>
<dbReference type="PANTHER" id="PTHR35046">
    <property type="entry name" value="ZINC KNUCKLE (CCHC-TYPE) FAMILY PROTEIN"/>
    <property type="match status" value="1"/>
</dbReference>
<dbReference type="SUPFAM" id="SSF50630">
    <property type="entry name" value="Acid proteases"/>
    <property type="match status" value="1"/>
</dbReference>
<reference evidence="1 2" key="1">
    <citation type="submission" date="2024-04" db="EMBL/GenBank/DDBJ databases">
        <authorList>
            <person name="Fracassetti M."/>
        </authorList>
    </citation>
    <scope>NUCLEOTIDE SEQUENCE [LARGE SCALE GENOMIC DNA]</scope>
</reference>
<dbReference type="Gene3D" id="2.40.70.10">
    <property type="entry name" value="Acid Proteases"/>
    <property type="match status" value="1"/>
</dbReference>
<dbReference type="CDD" id="cd00303">
    <property type="entry name" value="retropepsin_like"/>
    <property type="match status" value="1"/>
</dbReference>
<sequence length="166" mass="19492">MNNIFHTRCLVDGKLLSVVIDGESCTNLVSEYSVKKLGLNTLQQPKPYTLQWLNEDGSIEVTKQAILKFEIGSYKDEVLCYVVPMEEAHVLLGRPWQFDRNGQQDEVTKKYKWSHRAQKFVLKPLSRKEIYEDQHQMQQNLKKEKEFQVKVEEEVKEDVDERRGSC</sequence>
<dbReference type="Proteomes" id="UP001497516">
    <property type="component" value="Chromosome 3"/>
</dbReference>
<protein>
    <submittedName>
        <fullName evidence="1">Uncharacterized protein</fullName>
    </submittedName>
</protein>
<dbReference type="PANTHER" id="PTHR35046:SF9">
    <property type="entry name" value="RNA-DIRECTED DNA POLYMERASE"/>
    <property type="match status" value="1"/>
</dbReference>
<dbReference type="EMBL" id="OZ034816">
    <property type="protein sequence ID" value="CAL1376711.1"/>
    <property type="molecule type" value="Genomic_DNA"/>
</dbReference>